<evidence type="ECO:0000313" key="5">
    <source>
        <dbReference type="Proteomes" id="UP000231564"/>
    </source>
</evidence>
<protein>
    <submittedName>
        <fullName evidence="4">Por secretion system protein PorU</fullName>
    </submittedName>
</protein>
<dbReference type="GO" id="GO:0008234">
    <property type="term" value="F:cysteine-type peptidase activity"/>
    <property type="evidence" value="ECO:0007669"/>
    <property type="project" value="InterPro"/>
</dbReference>
<dbReference type="Gene3D" id="3.40.50.10390">
    <property type="entry name" value="Gingipain r, domain 1"/>
    <property type="match status" value="1"/>
</dbReference>
<name>A0A2H1E7M3_9FLAO</name>
<dbReference type="AlphaFoldDB" id="A0A2H1E7M3"/>
<dbReference type="Pfam" id="PF01364">
    <property type="entry name" value="Peptidase_C25"/>
    <property type="match status" value="1"/>
</dbReference>
<keyword evidence="5" id="KW-1185">Reference proteome</keyword>
<feature type="chain" id="PRO_5013621550" evidence="2">
    <location>
        <begin position="19"/>
        <end position="1129"/>
    </location>
</feature>
<dbReference type="InterPro" id="IPR029030">
    <property type="entry name" value="Caspase-like_dom_sf"/>
</dbReference>
<feature type="signal peptide" evidence="2">
    <location>
        <begin position="1"/>
        <end position="18"/>
    </location>
</feature>
<evidence type="ECO:0000256" key="1">
    <source>
        <dbReference type="ARBA" id="ARBA00022729"/>
    </source>
</evidence>
<dbReference type="EMBL" id="LT634361">
    <property type="protein sequence ID" value="SFZ80985.1"/>
    <property type="molecule type" value="Genomic_DNA"/>
</dbReference>
<dbReference type="RefSeq" id="WP_100210869.1">
    <property type="nucleotide sequence ID" value="NZ_CP138495.1"/>
</dbReference>
<dbReference type="InterPro" id="IPR026444">
    <property type="entry name" value="Secre_tail"/>
</dbReference>
<keyword evidence="1 2" id="KW-0732">Signal</keyword>
<dbReference type="KEGG" id="tmar:MARIT_0895"/>
<reference evidence="4 5" key="1">
    <citation type="submission" date="2016-11" db="EMBL/GenBank/DDBJ databases">
        <authorList>
            <person name="Jaros S."/>
            <person name="Januszkiewicz K."/>
            <person name="Wedrychowicz H."/>
        </authorList>
    </citation>
    <scope>NUCLEOTIDE SEQUENCE [LARGE SCALE GENOMIC DNA]</scope>
    <source>
        <strain evidence="4">NCIMB 2154T</strain>
    </source>
</reference>
<dbReference type="Gene3D" id="2.60.40.4070">
    <property type="match status" value="1"/>
</dbReference>
<dbReference type="STRING" id="1349785.GCA_000509405_01006"/>
<evidence type="ECO:0000256" key="2">
    <source>
        <dbReference type="SAM" id="SignalP"/>
    </source>
</evidence>
<dbReference type="CDD" id="cd02258">
    <property type="entry name" value="Peptidase_C25_N"/>
    <property type="match status" value="1"/>
</dbReference>
<feature type="domain" description="Gingipain" evidence="3">
    <location>
        <begin position="399"/>
        <end position="765"/>
    </location>
</feature>
<dbReference type="NCBIfam" id="TIGR04183">
    <property type="entry name" value="Por_Secre_tail"/>
    <property type="match status" value="1"/>
</dbReference>
<evidence type="ECO:0000259" key="3">
    <source>
        <dbReference type="Pfam" id="PF01364"/>
    </source>
</evidence>
<dbReference type="Proteomes" id="UP000231564">
    <property type="component" value="Chromosome MARIT"/>
</dbReference>
<dbReference type="GeneID" id="47722459"/>
<dbReference type="GO" id="GO:0006508">
    <property type="term" value="P:proteolysis"/>
    <property type="evidence" value="ECO:0007669"/>
    <property type="project" value="InterPro"/>
</dbReference>
<dbReference type="OrthoDB" id="9809780at2"/>
<accession>A0A2H1E7M3</accession>
<sequence>MKKIIFLFCFTYSLCVLSQRNSILSEGNWYKFSIHTTGVFKLDVNFLKNLGINTSTINPKNIKIYGNGGSMLPELNTSPRKNGLQENAIYVKGEEDRKFNSDDYILFYAKGPHSWNINTTNLSVTHQQNIYSDKSFYFLTIGDTPGKRITEMIQPNEGATNTIHNFDDFIFYEKENQNLFAVGRLWFGEDFNFENTRNFKINFPDAVPNSEITIRLSAVSKSPTTSSMKLIANGVNTINLTFPPTSNSSSSSLAFLRKGEGKISAGDSDEININITFNNNGIPSAKAYLDFIEVIGLKKLRANNKQFSFRNFTTINSNNVFKYEIENANAIFQVWDVSDYLNPKSINSFGNSNSFQFKAKGGPLKEFIVLNSSDFYTPIIIGNPKISNQNLHGLKDIQYLIITSEELVSQAQRLAEYHQNNSNLSTQIISLNQIYNEFASGSPDITGIRDFIKYLHDNSSASKKLEYVCFFGDSSYDYKDRINGNNNIVPTFHATQSFDLVSSYVTDDYFVMIGNNKGGMNATDTIDIASGRIPVSTQQEAKIVVDKILSYYHKTSFGDWRNTITLIADDIDQGADITLQRGLEEIADAIKKYKPILNINKIYADAFKQENSSGGERYPQVKNAITNSIEKGALVFNYFGHGGEDGLASERIVEIPQINSFNNFNTLPLFITVTCEFSRFDNPLRNTAGEKLFLNPKGGAVSMITTTRAVFIPIGERFNKKLANNVLNFDGSDKSIAENLIKTKNETNSIQKFFIYYFGDPAMQLAIPKPNILLTKMNGKSITSATDTLKALSKVNFEGIVTDRNNNLLHNFNGTLATTVFDKPIDKTTLDNNNFGVTMVFDSQESKLFKGKSSIKNGTFKFDFIVPKDIKVAYGKGKLSFYASNEKIDKSGANFDIVVGGINPNANKDTTGPAIKAFMNDDSFIDGGNTNTSPNLIINLSDSSGINTSVTAVDHDIIAILDDDQSNPTILNDYYETELDDFTKGKVTYQLRNLSVGKHTLKIKAWDTYNNSSEVTLAFVVVSDTTLVLDNVLNYPNPFVNYTEFWFNHNKPNEPLQAQVQIFTISGKLIKTINQNIQTTGNLSRSITWNGLDDFGNKIGKGVYLYKLKVKSTINNLVSEKYEKLVILQ</sequence>
<proteinExistence type="predicted"/>
<dbReference type="SUPFAM" id="SSF52129">
    <property type="entry name" value="Caspase-like"/>
    <property type="match status" value="1"/>
</dbReference>
<dbReference type="NCBIfam" id="NF033707">
    <property type="entry name" value="T9SS_sortase"/>
    <property type="match status" value="1"/>
</dbReference>
<dbReference type="InterPro" id="IPR029031">
    <property type="entry name" value="Gingipain_N_sf"/>
</dbReference>
<gene>
    <name evidence="4" type="primary">porU</name>
    <name evidence="4" type="ORF">MARIT_0895</name>
</gene>
<dbReference type="InterPro" id="IPR001769">
    <property type="entry name" value="Gingipain"/>
</dbReference>
<dbReference type="Gene3D" id="3.40.50.1460">
    <property type="match status" value="1"/>
</dbReference>
<evidence type="ECO:0000313" key="4">
    <source>
        <dbReference type="EMBL" id="SFZ80985.1"/>
    </source>
</evidence>
<organism evidence="4 5">
    <name type="scientific">Tenacibaculum maritimum NCIMB 2154</name>
    <dbReference type="NCBI Taxonomy" id="1349785"/>
    <lineage>
        <taxon>Bacteria</taxon>
        <taxon>Pseudomonadati</taxon>
        <taxon>Bacteroidota</taxon>
        <taxon>Flavobacteriia</taxon>
        <taxon>Flavobacteriales</taxon>
        <taxon>Flavobacteriaceae</taxon>
        <taxon>Tenacibaculum</taxon>
    </lineage>
</organism>